<feature type="region of interest" description="Disordered" evidence="1">
    <location>
        <begin position="1"/>
        <end position="52"/>
    </location>
</feature>
<feature type="region of interest" description="Disordered" evidence="1">
    <location>
        <begin position="467"/>
        <end position="528"/>
    </location>
</feature>
<evidence type="ECO:0000313" key="2">
    <source>
        <dbReference type="EMBL" id="MCK8788140.1"/>
    </source>
</evidence>
<feature type="region of interest" description="Disordered" evidence="1">
    <location>
        <begin position="65"/>
        <end position="112"/>
    </location>
</feature>
<organism evidence="2 3">
    <name type="scientific">Roseomonas acroporae</name>
    <dbReference type="NCBI Taxonomy" id="2937791"/>
    <lineage>
        <taxon>Bacteria</taxon>
        <taxon>Pseudomonadati</taxon>
        <taxon>Pseudomonadota</taxon>
        <taxon>Alphaproteobacteria</taxon>
        <taxon>Acetobacterales</taxon>
        <taxon>Roseomonadaceae</taxon>
        <taxon>Roseomonas</taxon>
    </lineage>
</organism>
<proteinExistence type="predicted"/>
<evidence type="ECO:0000256" key="1">
    <source>
        <dbReference type="SAM" id="MobiDB-lite"/>
    </source>
</evidence>
<name>A0A9X1YEB7_9PROT</name>
<dbReference type="RefSeq" id="WP_248670182.1">
    <property type="nucleotide sequence ID" value="NZ_JALPRX010000187.1"/>
</dbReference>
<keyword evidence="3" id="KW-1185">Reference proteome</keyword>
<sequence length="528" mass="54485">QVAAATPTVMSDAPGGPPAGPVPRNAAPDPNAPPLSAGWDVSAGEPWTPQTNRSVIQTEAERNGATGLAPQSEMQSRIPAGMPPSGRPLPAMAQPNAGVSGQPPLGPSSPTRAPAVVFGPDQRPIPSQATLAQAGGMVSPGGAVPAAAAGRPPLLNPDQALLMQFAAGSGNIGTALSIANGAIDAQRQQTRPATAADLRDFGLPPAPPGQAWVIGPNRSPQLVGGVLPNYEFRAVGNRLVAFDPRDPTRRIDVGAAPDTRPTVTIDQRGATAFEQRYGTQQADRAVGIEQAGQRAGDTLRQVNLFESLNRRFDTGAGAGMRLTAQQLARQVPGMTPELLARFGIDPGETAAGEALRGLTSRMLTGLIGSGAFPTNNFSDADRQMLERALPSLGTTPEGNRVLLGVIRAGAQRDREIATAWRSWRRDHAGQNVSDAFESFQAERLPQITERDDIGDLLRPFVPQDAPAGAAGAAGAVGGGIPGPTPGSTASPPAPASAGPPRVTSPEEAMRLPSGTVFIDPNGQRRVRP</sequence>
<reference evidence="2" key="1">
    <citation type="submission" date="2022-04" db="EMBL/GenBank/DDBJ databases">
        <title>Roseomonas acroporae sp. nov., isolated from coral Acropora digitifera.</title>
        <authorList>
            <person name="Sun H."/>
        </authorList>
    </citation>
    <scope>NUCLEOTIDE SEQUENCE</scope>
    <source>
        <strain evidence="2">NAR14</strain>
    </source>
</reference>
<protein>
    <submittedName>
        <fullName evidence="2">Uncharacterized protein</fullName>
    </submittedName>
</protein>
<feature type="non-terminal residue" evidence="2">
    <location>
        <position position="1"/>
    </location>
</feature>
<accession>A0A9X1YEB7</accession>
<dbReference type="Proteomes" id="UP001139516">
    <property type="component" value="Unassembled WGS sequence"/>
</dbReference>
<comment type="caution">
    <text evidence="2">The sequence shown here is derived from an EMBL/GenBank/DDBJ whole genome shotgun (WGS) entry which is preliminary data.</text>
</comment>
<evidence type="ECO:0000313" key="3">
    <source>
        <dbReference type="Proteomes" id="UP001139516"/>
    </source>
</evidence>
<dbReference type="AlphaFoldDB" id="A0A9X1YEB7"/>
<dbReference type="EMBL" id="JALPRX010000187">
    <property type="protein sequence ID" value="MCK8788140.1"/>
    <property type="molecule type" value="Genomic_DNA"/>
</dbReference>
<feature type="compositionally biased region" description="Low complexity" evidence="1">
    <location>
        <begin position="485"/>
        <end position="500"/>
    </location>
</feature>
<gene>
    <name evidence="2" type="ORF">M0638_27685</name>
</gene>